<keyword evidence="3" id="KW-1185">Reference proteome</keyword>
<evidence type="ECO:0000313" key="2">
    <source>
        <dbReference type="EMBL" id="MCT8388491.1"/>
    </source>
</evidence>
<reference evidence="2 3" key="1">
    <citation type="submission" date="2018-08" db="EMBL/GenBank/DDBJ databases">
        <title>Draft genome sequences of Leuconostoc spp. and Weissella spp. with biocontrol potential.</title>
        <authorList>
            <person name="Lo R."/>
            <person name="Ho V.T.T."/>
            <person name="Turner M.S."/>
        </authorList>
    </citation>
    <scope>NUCLEOTIDE SEQUENCE [LARGE SCALE GENOMIC DNA]</scope>
    <source>
        <strain evidence="2 3">733</strain>
    </source>
</reference>
<accession>A0ABT2NWQ6</accession>
<feature type="transmembrane region" description="Helical" evidence="1">
    <location>
        <begin position="70"/>
        <end position="86"/>
    </location>
</feature>
<dbReference type="Proteomes" id="UP001525857">
    <property type="component" value="Unassembled WGS sequence"/>
</dbReference>
<evidence type="ECO:0000256" key="1">
    <source>
        <dbReference type="SAM" id="Phobius"/>
    </source>
</evidence>
<proteinExistence type="predicted"/>
<sequence length="397" mass="44869">MRKNTDLVANQYSVFAITILFFTFTFLEIVSLSSFPSFTGLLGNNSSILLINVLLILVTGMFAQKTLLQMFFWFLGISLITMYYFSTKQFESTFVYQIMIILAVPASGITFEKLVKIHLNAIASATLFVVLMSFLNFLPKSGTEATVLFSGYQNTVYAFGFNHPNFLGMLIILMGIEFTFLNKESFNSLVVIVNIMTLTLAFMLGADTSFFGGLIVFSGYLLSLRSSRLSFLKKVIALVPIIMVGFAYWITTQGGSTIYQVVNKYVSSRPDLWSYYVSNFHIKFLGSNVVLNLNSGPTSTFGNGILDGSYVYLSLYFGWFALILFIVSLYAILKVGKQVDYNIYMFIFLSFSLMAFSENESSLFTINVFLIIIGYYQYGLNRAAIMFSNRKELYHEK</sequence>
<feature type="transmembrane region" description="Helical" evidence="1">
    <location>
        <begin position="310"/>
        <end position="332"/>
    </location>
</feature>
<feature type="transmembrane region" description="Helical" evidence="1">
    <location>
        <begin position="93"/>
        <end position="111"/>
    </location>
</feature>
<keyword evidence="1" id="KW-0472">Membrane</keyword>
<evidence type="ECO:0008006" key="4">
    <source>
        <dbReference type="Google" id="ProtNLM"/>
    </source>
</evidence>
<dbReference type="RefSeq" id="WP_261656136.1">
    <property type="nucleotide sequence ID" value="NZ_QVOV01000001.1"/>
</dbReference>
<evidence type="ECO:0000313" key="3">
    <source>
        <dbReference type="Proteomes" id="UP001525857"/>
    </source>
</evidence>
<feature type="transmembrane region" description="Helical" evidence="1">
    <location>
        <begin position="47"/>
        <end position="64"/>
    </location>
</feature>
<feature type="transmembrane region" description="Helical" evidence="1">
    <location>
        <begin position="117"/>
        <end position="138"/>
    </location>
</feature>
<organism evidence="2 3">
    <name type="scientific">Leuconostoc holzapfelii</name>
    <dbReference type="NCBI Taxonomy" id="434464"/>
    <lineage>
        <taxon>Bacteria</taxon>
        <taxon>Bacillati</taxon>
        <taxon>Bacillota</taxon>
        <taxon>Bacilli</taxon>
        <taxon>Lactobacillales</taxon>
        <taxon>Lactobacillaceae</taxon>
        <taxon>Leuconostoc</taxon>
    </lineage>
</organism>
<keyword evidence="1" id="KW-1133">Transmembrane helix</keyword>
<comment type="caution">
    <text evidence="2">The sequence shown here is derived from an EMBL/GenBank/DDBJ whole genome shotgun (WGS) entry which is preliminary data.</text>
</comment>
<dbReference type="EMBL" id="QVOV01000001">
    <property type="protein sequence ID" value="MCT8388491.1"/>
    <property type="molecule type" value="Genomic_DNA"/>
</dbReference>
<feature type="transmembrane region" description="Helical" evidence="1">
    <location>
        <begin position="200"/>
        <end position="223"/>
    </location>
</feature>
<keyword evidence="1" id="KW-0812">Transmembrane</keyword>
<feature type="transmembrane region" description="Helical" evidence="1">
    <location>
        <begin position="235"/>
        <end position="251"/>
    </location>
</feature>
<protein>
    <recommendedName>
        <fullName evidence="4">Polysaccharide polymerase</fullName>
    </recommendedName>
</protein>
<feature type="transmembrane region" description="Helical" evidence="1">
    <location>
        <begin position="159"/>
        <end position="180"/>
    </location>
</feature>
<feature type="transmembrane region" description="Helical" evidence="1">
    <location>
        <begin position="339"/>
        <end position="356"/>
    </location>
</feature>
<name>A0ABT2NWQ6_9LACO</name>
<feature type="transmembrane region" description="Helical" evidence="1">
    <location>
        <begin position="12"/>
        <end position="35"/>
    </location>
</feature>
<feature type="transmembrane region" description="Helical" evidence="1">
    <location>
        <begin position="362"/>
        <end position="380"/>
    </location>
</feature>
<gene>
    <name evidence="2" type="ORF">D0501_00020</name>
</gene>